<dbReference type="AlphaFoldDB" id="A0A430HPS8"/>
<feature type="transmembrane region" description="Helical" evidence="6">
    <location>
        <begin position="302"/>
        <end position="326"/>
    </location>
</feature>
<keyword evidence="9" id="KW-1185">Reference proteome</keyword>
<dbReference type="GO" id="GO:0015385">
    <property type="term" value="F:sodium:proton antiporter activity"/>
    <property type="evidence" value="ECO:0007669"/>
    <property type="project" value="TreeGrafter"/>
</dbReference>
<feature type="transmembrane region" description="Helical" evidence="6">
    <location>
        <begin position="165"/>
        <end position="183"/>
    </location>
</feature>
<feature type="transmembrane region" description="Helical" evidence="6">
    <location>
        <begin position="364"/>
        <end position="385"/>
    </location>
</feature>
<dbReference type="InterPro" id="IPR011701">
    <property type="entry name" value="MFS"/>
</dbReference>
<dbReference type="RefSeq" id="WP_126073891.1">
    <property type="nucleotide sequence ID" value="NZ_CP051166.1"/>
</dbReference>
<evidence type="ECO:0000256" key="5">
    <source>
        <dbReference type="ARBA" id="ARBA00023136"/>
    </source>
</evidence>
<feature type="transmembrane region" description="Helical" evidence="6">
    <location>
        <begin position="338"/>
        <end position="358"/>
    </location>
</feature>
<keyword evidence="3 6" id="KW-0812">Transmembrane</keyword>
<dbReference type="PANTHER" id="PTHR23502">
    <property type="entry name" value="MAJOR FACILITATOR SUPERFAMILY"/>
    <property type="match status" value="1"/>
</dbReference>
<dbReference type="GO" id="GO:1990961">
    <property type="term" value="P:xenobiotic detoxification by transmembrane export across the plasma membrane"/>
    <property type="evidence" value="ECO:0007669"/>
    <property type="project" value="TreeGrafter"/>
</dbReference>
<name>A0A430HPS8_9BURK</name>
<evidence type="ECO:0000259" key="7">
    <source>
        <dbReference type="PROSITE" id="PS50850"/>
    </source>
</evidence>
<feature type="domain" description="Major facilitator superfamily (MFS) profile" evidence="7">
    <location>
        <begin position="5"/>
        <end position="393"/>
    </location>
</feature>
<evidence type="ECO:0000256" key="2">
    <source>
        <dbReference type="ARBA" id="ARBA00022448"/>
    </source>
</evidence>
<dbReference type="Gene3D" id="1.20.1720.10">
    <property type="entry name" value="Multidrug resistance protein D"/>
    <property type="match status" value="1"/>
</dbReference>
<organism evidence="8 9">
    <name type="scientific">Massilia atriviolacea</name>
    <dbReference type="NCBI Taxonomy" id="2495579"/>
    <lineage>
        <taxon>Bacteria</taxon>
        <taxon>Pseudomonadati</taxon>
        <taxon>Pseudomonadota</taxon>
        <taxon>Betaproteobacteria</taxon>
        <taxon>Burkholderiales</taxon>
        <taxon>Oxalobacteraceae</taxon>
        <taxon>Telluria group</taxon>
        <taxon>Massilia</taxon>
    </lineage>
</organism>
<dbReference type="InterPro" id="IPR020846">
    <property type="entry name" value="MFS_dom"/>
</dbReference>
<dbReference type="SUPFAM" id="SSF103473">
    <property type="entry name" value="MFS general substrate transporter"/>
    <property type="match status" value="1"/>
</dbReference>
<feature type="transmembrane region" description="Helical" evidence="6">
    <location>
        <begin position="77"/>
        <end position="96"/>
    </location>
</feature>
<evidence type="ECO:0000256" key="1">
    <source>
        <dbReference type="ARBA" id="ARBA00004141"/>
    </source>
</evidence>
<comment type="subcellular location">
    <subcellularLocation>
        <location evidence="1">Membrane</location>
        <topology evidence="1">Multi-pass membrane protein</topology>
    </subcellularLocation>
</comment>
<feature type="transmembrane region" description="Helical" evidence="6">
    <location>
        <begin position="249"/>
        <end position="266"/>
    </location>
</feature>
<keyword evidence="2" id="KW-0813">Transport</keyword>
<keyword evidence="5 6" id="KW-0472">Membrane</keyword>
<dbReference type="Proteomes" id="UP000278085">
    <property type="component" value="Unassembled WGS sequence"/>
</dbReference>
<evidence type="ECO:0000256" key="4">
    <source>
        <dbReference type="ARBA" id="ARBA00022989"/>
    </source>
</evidence>
<gene>
    <name evidence="8" type="ORF">EJB06_10235</name>
</gene>
<dbReference type="OrthoDB" id="9814303at2"/>
<feature type="transmembrane region" description="Helical" evidence="6">
    <location>
        <begin position="134"/>
        <end position="159"/>
    </location>
</feature>
<feature type="transmembrane region" description="Helical" evidence="6">
    <location>
        <begin position="102"/>
        <end position="122"/>
    </location>
</feature>
<evidence type="ECO:0000313" key="8">
    <source>
        <dbReference type="EMBL" id="RSZ59520.1"/>
    </source>
</evidence>
<comment type="caution">
    <text evidence="8">The sequence shown here is derived from an EMBL/GenBank/DDBJ whole genome shotgun (WGS) entry which is preliminary data.</text>
</comment>
<feature type="transmembrane region" description="Helical" evidence="6">
    <location>
        <begin position="46"/>
        <end position="65"/>
    </location>
</feature>
<dbReference type="InterPro" id="IPR036259">
    <property type="entry name" value="MFS_trans_sf"/>
</dbReference>
<feature type="transmembrane region" description="Helical" evidence="6">
    <location>
        <begin position="7"/>
        <end position="26"/>
    </location>
</feature>
<evidence type="ECO:0000256" key="3">
    <source>
        <dbReference type="ARBA" id="ARBA00022692"/>
    </source>
</evidence>
<protein>
    <submittedName>
        <fullName evidence="8">MFS transporter</fullName>
    </submittedName>
</protein>
<reference evidence="8 9" key="1">
    <citation type="submission" date="2018-12" db="EMBL/GenBank/DDBJ databases">
        <authorList>
            <person name="Yang E."/>
        </authorList>
    </citation>
    <scope>NUCLEOTIDE SEQUENCE [LARGE SCALE GENOMIC DNA]</scope>
    <source>
        <strain evidence="8 9">SOD</strain>
    </source>
</reference>
<dbReference type="PANTHER" id="PTHR23502:SF132">
    <property type="entry name" value="POLYAMINE TRANSPORTER 2-RELATED"/>
    <property type="match status" value="1"/>
</dbReference>
<evidence type="ECO:0000256" key="6">
    <source>
        <dbReference type="SAM" id="Phobius"/>
    </source>
</evidence>
<proteinExistence type="predicted"/>
<dbReference type="PROSITE" id="PS50850">
    <property type="entry name" value="MFS"/>
    <property type="match status" value="1"/>
</dbReference>
<feature type="transmembrane region" description="Helical" evidence="6">
    <location>
        <begin position="216"/>
        <end position="237"/>
    </location>
</feature>
<evidence type="ECO:0000313" key="9">
    <source>
        <dbReference type="Proteomes" id="UP000278085"/>
    </source>
</evidence>
<keyword evidence="4 6" id="KW-1133">Transmembrane helix</keyword>
<dbReference type="EMBL" id="RXLQ01000004">
    <property type="protein sequence ID" value="RSZ59520.1"/>
    <property type="molecule type" value="Genomic_DNA"/>
</dbReference>
<sequence>MFEKRQHLLYFSLFFILYELTVYLSNDMIMPAMPQVVREFQASNRHIGLSLSLFILGGSMLQIFLGPIADRVGKRKVMLAGVTLYLVATACVPFSATIGQFLTARFFQGMGSCFIFIGYAAIHELFDDAEAVKLTAMLSNTTVFAPLIGPVVGSAVISMFPWQSIFGIGFVLGCIAWLGLFTFMPRTEAVKPRADLAAIRASYLTILRNKKFMSGILIAAMSITPLTAWIGLSPLIIMEHMGQSYGTYILYQLVIFSGFILSTMAIQKLGDGFSLTRLIRQGAGLAVIGMLGAGLVYRHGHLFIVCMFIFSAGFGLFNGALIRLSLTATGVSMNLTSSAMSLLYCVYIAAGVEIYNLVCARFDYSLASYALFNVPLGVLIGICLMRFASKHDGQETALAQSPQAE</sequence>
<dbReference type="Pfam" id="PF07690">
    <property type="entry name" value="MFS_1"/>
    <property type="match status" value="1"/>
</dbReference>
<dbReference type="GO" id="GO:0005886">
    <property type="term" value="C:plasma membrane"/>
    <property type="evidence" value="ECO:0007669"/>
    <property type="project" value="TreeGrafter"/>
</dbReference>
<accession>A0A430HPS8</accession>